<organism evidence="1 2">
    <name type="scientific">Psychroserpens luteus</name>
    <dbReference type="NCBI Taxonomy" id="1434066"/>
    <lineage>
        <taxon>Bacteria</taxon>
        <taxon>Pseudomonadati</taxon>
        <taxon>Bacteroidota</taxon>
        <taxon>Flavobacteriia</taxon>
        <taxon>Flavobacteriales</taxon>
        <taxon>Flavobacteriaceae</taxon>
        <taxon>Psychroserpens</taxon>
    </lineage>
</organism>
<name>A0ABW6A0U0_9FLAO</name>
<keyword evidence="2" id="KW-1185">Reference proteome</keyword>
<evidence type="ECO:0000313" key="2">
    <source>
        <dbReference type="Proteomes" id="UP001597548"/>
    </source>
</evidence>
<gene>
    <name evidence="1" type="ORF">ACFS29_18615</name>
</gene>
<dbReference type="RefSeq" id="WP_194509754.1">
    <property type="nucleotide sequence ID" value="NZ_JADILU010000009.1"/>
</dbReference>
<protein>
    <submittedName>
        <fullName evidence="1">Uncharacterized protein</fullName>
    </submittedName>
</protein>
<sequence length="278" mass="32733">MKKTLLIIILLGTTNFVFGQSSKKKVEEFFKEIQCEKLLEQGFDGIESVINENKEMLFTKYELDFQNKTDVNEFDNFLKEEIDFFKSETYLYISDKYSRNYSEKQIQRFIDLAKDKRSKKDILVESNFRIELDSILQHQGAYLQNDIHLTLIKLRAKYRPLILKIFEKGTEIDISKINLDFLLNTNDEQQPQISILNESNAEISLPANFDFEKVTSLTVRLNDESYLIERYNMNLPEMVRKVSSPLTKNGFEDLEFWTLTIDDEKISLKIKAEVNIGR</sequence>
<accession>A0ABW6A0U0</accession>
<dbReference type="EMBL" id="JBHUOS010000015">
    <property type="protein sequence ID" value="MFD2917672.1"/>
    <property type="molecule type" value="Genomic_DNA"/>
</dbReference>
<dbReference type="Proteomes" id="UP001597548">
    <property type="component" value="Unassembled WGS sequence"/>
</dbReference>
<reference evidence="2" key="1">
    <citation type="journal article" date="2019" name="Int. J. Syst. Evol. Microbiol.">
        <title>The Global Catalogue of Microorganisms (GCM) 10K type strain sequencing project: providing services to taxonomists for standard genome sequencing and annotation.</title>
        <authorList>
            <consortium name="The Broad Institute Genomics Platform"/>
            <consortium name="The Broad Institute Genome Sequencing Center for Infectious Disease"/>
            <person name="Wu L."/>
            <person name="Ma J."/>
        </authorList>
    </citation>
    <scope>NUCLEOTIDE SEQUENCE [LARGE SCALE GENOMIC DNA]</scope>
    <source>
        <strain evidence="2">KCTC 32514</strain>
    </source>
</reference>
<proteinExistence type="predicted"/>
<comment type="caution">
    <text evidence="1">The sequence shown here is derived from an EMBL/GenBank/DDBJ whole genome shotgun (WGS) entry which is preliminary data.</text>
</comment>
<evidence type="ECO:0000313" key="1">
    <source>
        <dbReference type="EMBL" id="MFD2917672.1"/>
    </source>
</evidence>